<evidence type="ECO:0000313" key="6">
    <source>
        <dbReference type="EMBL" id="PSB17927.1"/>
    </source>
</evidence>
<evidence type="ECO:0000256" key="1">
    <source>
        <dbReference type="ARBA" id="ARBA00023015"/>
    </source>
</evidence>
<evidence type="ECO:0000256" key="2">
    <source>
        <dbReference type="ARBA" id="ARBA00023082"/>
    </source>
</evidence>
<sequence length="399" mass="45896">MRSRQSLLEIFSTFLQFEGDRVSVWAIDARLRRSMQQCLQQSDNSETSGNFWALYWYKVWQEDEGNDPNSFAHLIAYLQETCYWSAQKTMTNFALTQYTLPDCFQVAISKVQKILSGFNPQQGFSLQNYASAIFASTIRDTLRQRQEVDICTNWALLRKVSQKRLIESLQNAGLSAETIATYILAWNCFKSLYVPTQETATRKLPRPDEATWAVIEQRYNADRRQVPSAPAAQPETLEKWLNVCAQAARSYLNPNLVSINTPKAGQDTGELLDDVPESSRESLLADLIADEEDQTRQDQRSQLNQILEAAIGQLDPELQAILHLYYRENCTQQQMAERLDIKQYTVSRRLTKAREQLLKKLALWSQETLHISLTSALLQSMSLVMEEWLQQHYKPSSSV</sequence>
<organism evidence="6 7">
    <name type="scientific">Phormidesmis priestleyi ULC007</name>
    <dbReference type="NCBI Taxonomy" id="1920490"/>
    <lineage>
        <taxon>Bacteria</taxon>
        <taxon>Bacillati</taxon>
        <taxon>Cyanobacteriota</taxon>
        <taxon>Cyanophyceae</taxon>
        <taxon>Leptolyngbyales</taxon>
        <taxon>Leptolyngbyaceae</taxon>
        <taxon>Phormidesmis</taxon>
    </lineage>
</organism>
<dbReference type="RefSeq" id="WP_073070378.1">
    <property type="nucleotide sequence ID" value="NZ_MPPI01000007.1"/>
</dbReference>
<evidence type="ECO:0000256" key="3">
    <source>
        <dbReference type="ARBA" id="ARBA00023125"/>
    </source>
</evidence>
<dbReference type="PANTHER" id="PTHR30385">
    <property type="entry name" value="SIGMA FACTOR F FLAGELLAR"/>
    <property type="match status" value="1"/>
</dbReference>
<reference evidence="6 7" key="2">
    <citation type="submission" date="2018-03" db="EMBL/GenBank/DDBJ databases">
        <title>The ancient ancestry and fast evolution of plastids.</title>
        <authorList>
            <person name="Moore K.R."/>
            <person name="Magnabosco C."/>
            <person name="Momper L."/>
            <person name="Gold D.A."/>
            <person name="Bosak T."/>
            <person name="Fournier G.P."/>
        </authorList>
    </citation>
    <scope>NUCLEOTIDE SEQUENCE [LARGE SCALE GENOMIC DNA]</scope>
    <source>
        <strain evidence="6 7">ULC007</strain>
    </source>
</reference>
<dbReference type="InterPro" id="IPR007630">
    <property type="entry name" value="RNA_pol_sigma70_r4"/>
</dbReference>
<evidence type="ECO:0000313" key="7">
    <source>
        <dbReference type="Proteomes" id="UP000238634"/>
    </source>
</evidence>
<dbReference type="OrthoDB" id="527295at2"/>
<keyword evidence="2" id="KW-0731">Sigma factor</keyword>
<dbReference type="CDD" id="cd06171">
    <property type="entry name" value="Sigma70_r4"/>
    <property type="match status" value="1"/>
</dbReference>
<gene>
    <name evidence="6" type="ORF">C7B65_17175</name>
</gene>
<dbReference type="EMBL" id="PVWG01000022">
    <property type="protein sequence ID" value="PSB17927.1"/>
    <property type="molecule type" value="Genomic_DNA"/>
</dbReference>
<dbReference type="Proteomes" id="UP000238634">
    <property type="component" value="Unassembled WGS sequence"/>
</dbReference>
<dbReference type="GO" id="GO:0016987">
    <property type="term" value="F:sigma factor activity"/>
    <property type="evidence" value="ECO:0007669"/>
    <property type="project" value="UniProtKB-KW"/>
</dbReference>
<evidence type="ECO:0000259" key="5">
    <source>
        <dbReference type="Pfam" id="PF04545"/>
    </source>
</evidence>
<keyword evidence="3" id="KW-0238">DNA-binding</keyword>
<dbReference type="InterPro" id="IPR036388">
    <property type="entry name" value="WH-like_DNA-bd_sf"/>
</dbReference>
<feature type="domain" description="RNA polymerase sigma-70 region 4" evidence="5">
    <location>
        <begin position="310"/>
        <end position="357"/>
    </location>
</feature>
<dbReference type="SUPFAM" id="SSF88659">
    <property type="entry name" value="Sigma3 and sigma4 domains of RNA polymerase sigma factors"/>
    <property type="match status" value="1"/>
</dbReference>
<dbReference type="InterPro" id="IPR014284">
    <property type="entry name" value="RNA_pol_sigma-70_dom"/>
</dbReference>
<dbReference type="AlphaFoldDB" id="A0A2T1DBU2"/>
<keyword evidence="7" id="KW-1185">Reference proteome</keyword>
<evidence type="ECO:0000256" key="4">
    <source>
        <dbReference type="ARBA" id="ARBA00023163"/>
    </source>
</evidence>
<dbReference type="PANTHER" id="PTHR30385:SF7">
    <property type="entry name" value="RNA POLYMERASE SIGMA FACTOR FLIA"/>
    <property type="match status" value="1"/>
</dbReference>
<keyword evidence="4" id="KW-0804">Transcription</keyword>
<accession>A0A2T1DBU2</accession>
<dbReference type="NCBIfam" id="TIGR02937">
    <property type="entry name" value="sigma70-ECF"/>
    <property type="match status" value="1"/>
</dbReference>
<dbReference type="GO" id="GO:0006352">
    <property type="term" value="P:DNA-templated transcription initiation"/>
    <property type="evidence" value="ECO:0007669"/>
    <property type="project" value="InterPro"/>
</dbReference>
<dbReference type="STRING" id="1920490.GCA_001895925_04259"/>
<dbReference type="Gene3D" id="1.10.10.10">
    <property type="entry name" value="Winged helix-like DNA-binding domain superfamily/Winged helix DNA-binding domain"/>
    <property type="match status" value="1"/>
</dbReference>
<protein>
    <submittedName>
        <fullName evidence="6">Sigma-70 family RNA polymerase sigma factor</fullName>
    </submittedName>
</protein>
<dbReference type="InterPro" id="IPR013324">
    <property type="entry name" value="RNA_pol_sigma_r3/r4-like"/>
</dbReference>
<proteinExistence type="predicted"/>
<dbReference type="Pfam" id="PF04545">
    <property type="entry name" value="Sigma70_r4"/>
    <property type="match status" value="1"/>
</dbReference>
<reference evidence="6 7" key="1">
    <citation type="submission" date="2018-02" db="EMBL/GenBank/DDBJ databases">
        <authorList>
            <person name="Cohen D.B."/>
            <person name="Kent A.D."/>
        </authorList>
    </citation>
    <scope>NUCLEOTIDE SEQUENCE [LARGE SCALE GENOMIC DNA]</scope>
    <source>
        <strain evidence="6 7">ULC007</strain>
    </source>
</reference>
<dbReference type="GO" id="GO:0003677">
    <property type="term" value="F:DNA binding"/>
    <property type="evidence" value="ECO:0007669"/>
    <property type="project" value="UniProtKB-KW"/>
</dbReference>
<comment type="caution">
    <text evidence="6">The sequence shown here is derived from an EMBL/GenBank/DDBJ whole genome shotgun (WGS) entry which is preliminary data.</text>
</comment>
<keyword evidence="1" id="KW-0805">Transcription regulation</keyword>
<name>A0A2T1DBU2_9CYAN</name>